<dbReference type="CDD" id="cd11069">
    <property type="entry name" value="CYP_FUM15-like"/>
    <property type="match status" value="1"/>
</dbReference>
<organism evidence="14 15">
    <name type="scientific">Candolleomyces eurysporus</name>
    <dbReference type="NCBI Taxonomy" id="2828524"/>
    <lineage>
        <taxon>Eukaryota</taxon>
        <taxon>Fungi</taxon>
        <taxon>Dikarya</taxon>
        <taxon>Basidiomycota</taxon>
        <taxon>Agaricomycotina</taxon>
        <taxon>Agaricomycetes</taxon>
        <taxon>Agaricomycetidae</taxon>
        <taxon>Agaricales</taxon>
        <taxon>Agaricineae</taxon>
        <taxon>Psathyrellaceae</taxon>
        <taxon>Candolleomyces</taxon>
    </lineage>
</organism>
<dbReference type="PRINTS" id="PR00463">
    <property type="entry name" value="EP450I"/>
</dbReference>
<keyword evidence="9" id="KW-0560">Oxidoreductase</keyword>
<dbReference type="SUPFAM" id="SSF48264">
    <property type="entry name" value="Cytochrome P450"/>
    <property type="match status" value="1"/>
</dbReference>
<dbReference type="InterPro" id="IPR001128">
    <property type="entry name" value="Cyt_P450"/>
</dbReference>
<evidence type="ECO:0000256" key="6">
    <source>
        <dbReference type="ARBA" id="ARBA00022692"/>
    </source>
</evidence>
<dbReference type="GO" id="GO:0016020">
    <property type="term" value="C:membrane"/>
    <property type="evidence" value="ECO:0007669"/>
    <property type="project" value="UniProtKB-SubCell"/>
</dbReference>
<dbReference type="GO" id="GO:0016705">
    <property type="term" value="F:oxidoreductase activity, acting on paired donors, with incorporation or reduction of molecular oxygen"/>
    <property type="evidence" value="ECO:0007669"/>
    <property type="project" value="InterPro"/>
</dbReference>
<evidence type="ECO:0008006" key="16">
    <source>
        <dbReference type="Google" id="ProtNLM"/>
    </source>
</evidence>
<evidence type="ECO:0000256" key="7">
    <source>
        <dbReference type="ARBA" id="ARBA00022723"/>
    </source>
</evidence>
<keyword evidence="10 13" id="KW-0408">Iron</keyword>
<comment type="subcellular location">
    <subcellularLocation>
        <location evidence="2">Membrane</location>
    </subcellularLocation>
</comment>
<evidence type="ECO:0000256" key="1">
    <source>
        <dbReference type="ARBA" id="ARBA00001971"/>
    </source>
</evidence>
<dbReference type="GO" id="GO:0004497">
    <property type="term" value="F:monooxygenase activity"/>
    <property type="evidence" value="ECO:0007669"/>
    <property type="project" value="UniProtKB-KW"/>
</dbReference>
<evidence type="ECO:0000256" key="12">
    <source>
        <dbReference type="ARBA" id="ARBA00023136"/>
    </source>
</evidence>
<keyword evidence="8" id="KW-1133">Transmembrane helix</keyword>
<keyword evidence="15" id="KW-1185">Reference proteome</keyword>
<proteinExistence type="inferred from homology"/>
<dbReference type="InterPro" id="IPR050121">
    <property type="entry name" value="Cytochrome_P450_monoxygenase"/>
</dbReference>
<dbReference type="InterPro" id="IPR002401">
    <property type="entry name" value="Cyt_P450_E_grp-I"/>
</dbReference>
<feature type="binding site" description="axial binding residue" evidence="13">
    <location>
        <position position="380"/>
    </location>
    <ligand>
        <name>heme</name>
        <dbReference type="ChEBI" id="CHEBI:30413"/>
    </ligand>
    <ligandPart>
        <name>Fe</name>
        <dbReference type="ChEBI" id="CHEBI:18248"/>
    </ligandPart>
</feature>
<dbReference type="AlphaFoldDB" id="A0A9W8J7J4"/>
<evidence type="ECO:0000256" key="5">
    <source>
        <dbReference type="ARBA" id="ARBA00022617"/>
    </source>
</evidence>
<reference evidence="14" key="1">
    <citation type="submission" date="2022-06" db="EMBL/GenBank/DDBJ databases">
        <title>Genome Sequence of Candolleomyces eurysporus.</title>
        <authorList>
            <person name="Buettner E."/>
        </authorList>
    </citation>
    <scope>NUCLEOTIDE SEQUENCE</scope>
    <source>
        <strain evidence="14">VTCC 930004</strain>
    </source>
</reference>
<dbReference type="GO" id="GO:0020037">
    <property type="term" value="F:heme binding"/>
    <property type="evidence" value="ECO:0007669"/>
    <property type="project" value="InterPro"/>
</dbReference>
<dbReference type="PRINTS" id="PR00385">
    <property type="entry name" value="P450"/>
</dbReference>
<keyword evidence="12" id="KW-0472">Membrane</keyword>
<dbReference type="PANTHER" id="PTHR24305">
    <property type="entry name" value="CYTOCHROME P450"/>
    <property type="match status" value="1"/>
</dbReference>
<dbReference type="Pfam" id="PF00067">
    <property type="entry name" value="p450"/>
    <property type="match status" value="1"/>
</dbReference>
<evidence type="ECO:0000256" key="8">
    <source>
        <dbReference type="ARBA" id="ARBA00022989"/>
    </source>
</evidence>
<evidence type="ECO:0000256" key="11">
    <source>
        <dbReference type="ARBA" id="ARBA00023033"/>
    </source>
</evidence>
<protein>
    <recommendedName>
        <fullName evidence="16">Cytochrome P450</fullName>
    </recommendedName>
</protein>
<dbReference type="Proteomes" id="UP001140091">
    <property type="component" value="Unassembled WGS sequence"/>
</dbReference>
<dbReference type="EMBL" id="JANBPK010000865">
    <property type="protein sequence ID" value="KAJ2929597.1"/>
    <property type="molecule type" value="Genomic_DNA"/>
</dbReference>
<dbReference type="OrthoDB" id="1470350at2759"/>
<keyword evidence="6" id="KW-0812">Transmembrane</keyword>
<comment type="pathway">
    <text evidence="3">Secondary metabolite biosynthesis; terpenoid biosynthesis.</text>
</comment>
<evidence type="ECO:0000256" key="4">
    <source>
        <dbReference type="ARBA" id="ARBA00010617"/>
    </source>
</evidence>
<evidence type="ECO:0000256" key="2">
    <source>
        <dbReference type="ARBA" id="ARBA00004370"/>
    </source>
</evidence>
<keyword evidence="5 13" id="KW-0349">Heme</keyword>
<dbReference type="InterPro" id="IPR036396">
    <property type="entry name" value="Cyt_P450_sf"/>
</dbReference>
<dbReference type="GO" id="GO:0005506">
    <property type="term" value="F:iron ion binding"/>
    <property type="evidence" value="ECO:0007669"/>
    <property type="project" value="InterPro"/>
</dbReference>
<comment type="similarity">
    <text evidence="4">Belongs to the cytochrome P450 family.</text>
</comment>
<evidence type="ECO:0000256" key="9">
    <source>
        <dbReference type="ARBA" id="ARBA00023002"/>
    </source>
</evidence>
<name>A0A9W8J7J4_9AGAR</name>
<dbReference type="PANTHER" id="PTHR24305:SF166">
    <property type="entry name" value="CYTOCHROME P450 12A4, MITOCHONDRIAL-RELATED"/>
    <property type="match status" value="1"/>
</dbReference>
<evidence type="ECO:0000313" key="14">
    <source>
        <dbReference type="EMBL" id="KAJ2929597.1"/>
    </source>
</evidence>
<feature type="non-terminal residue" evidence="14">
    <location>
        <position position="473"/>
    </location>
</feature>
<evidence type="ECO:0000256" key="3">
    <source>
        <dbReference type="ARBA" id="ARBA00004721"/>
    </source>
</evidence>
<evidence type="ECO:0000256" key="13">
    <source>
        <dbReference type="PIRSR" id="PIRSR602401-1"/>
    </source>
</evidence>
<keyword evidence="11" id="KW-0503">Monooxygenase</keyword>
<evidence type="ECO:0000256" key="10">
    <source>
        <dbReference type="ARBA" id="ARBA00023004"/>
    </source>
</evidence>
<comment type="cofactor">
    <cofactor evidence="1 13">
        <name>heme</name>
        <dbReference type="ChEBI" id="CHEBI:30413"/>
    </cofactor>
</comment>
<keyword evidence="7 13" id="KW-0479">Metal-binding</keyword>
<comment type="caution">
    <text evidence="14">The sequence shown here is derived from an EMBL/GenBank/DDBJ whole genome shotgun (WGS) entry which is preliminary data.</text>
</comment>
<sequence>MNSNIYQKPDFFRYYLAEVVGQGLLVVEEDVHKNHRKVMNPAFGAAQIRELTDVFVEKSIELRDAWDAELLRRQGEAEGKIDVLSWLSRMTLDVIGQAAFSYQFNALANGEEQNELNRAFSTIFSSNMEFSIITFLRLGIPSLRWVPDMKDDGSKQARATMDRVGRELLQNSKKNLQTSGKVEKSTLKGRDILTLLLRANMATDIPEHQRMSDEEVLAQIPTFLAAGHETTSTGTTWALYALSENPKVQMKLRDELSAISTDNPTMDELNSLPYLDAVVREVLRLYPPVPFSQRLTVKEDVIPLSVPVTDRNGKVHEYLEVPKGQFVFLPILSVNRDKNIWGEDSLKFRPERWESPPEGASAIPGVWGNMLTFIGGPRACIGYRFSLVEMKALLFTLVRAFEFELGVPAEEIGVSSWIVQRPFLRSNPEAGNQLPLKWYCELELERSDKCEEKSFHLRKTLRIQCTLVDLEGK</sequence>
<dbReference type="Gene3D" id="1.10.630.10">
    <property type="entry name" value="Cytochrome P450"/>
    <property type="match status" value="1"/>
</dbReference>
<evidence type="ECO:0000313" key="15">
    <source>
        <dbReference type="Proteomes" id="UP001140091"/>
    </source>
</evidence>
<accession>A0A9W8J7J4</accession>
<gene>
    <name evidence="14" type="ORF">H1R20_g7482</name>
</gene>